<evidence type="ECO:0000313" key="6">
    <source>
        <dbReference type="EMBL" id="CCA61439.1"/>
    </source>
</evidence>
<proteinExistence type="predicted"/>
<dbReference type="Proteomes" id="UP000203898">
    <property type="component" value="Segment"/>
</dbReference>
<dbReference type="KEGG" id="vg:26683627"/>
<dbReference type="GO" id="GO:0006351">
    <property type="term" value="P:DNA-templated transcription"/>
    <property type="evidence" value="ECO:0007669"/>
    <property type="project" value="InterPro"/>
</dbReference>
<protein>
    <submittedName>
        <fullName evidence="6">Complete DpAV4 genome</fullName>
    </submittedName>
</protein>
<evidence type="ECO:0000256" key="1">
    <source>
        <dbReference type="ARBA" id="ARBA00022723"/>
    </source>
</evidence>
<sequence length="124" mass="13947">MLLFCSDNMSNCNFKVLEAIKYIKKHGAPMSLLKRLDAETSIQELVHATSSNVGLDSPCMQKFKRERHVYLTFMDCPEVEEGMFTCSACGSKKIYTTSKQTRSGDEATTVFAQCTQCKKGWVVN</sequence>
<keyword evidence="1" id="KW-0479">Metal-binding</keyword>
<evidence type="ECO:0000313" key="7">
    <source>
        <dbReference type="Proteomes" id="UP000203898"/>
    </source>
</evidence>
<reference evidence="6 7" key="1">
    <citation type="journal article" date="2009" name="PLoS ONE">
        <title>Symbiotic virus at the evolutionary intersection of three types of large DNA viruses; iridoviruses, ascoviruses, and ichnoviruses.</title>
        <authorList>
            <person name="Bigot Y."/>
            <person name="Renault S."/>
            <person name="Nicolas J."/>
            <person name="Moundras C."/>
            <person name="Demattei M.V."/>
            <person name="Samain S."/>
            <person name="Bideshi D.K."/>
            <person name="Federici B.A."/>
        </authorList>
    </citation>
    <scope>NUCLEOTIDE SEQUENCE [LARGE SCALE GENOMIC DNA]</scope>
</reference>
<dbReference type="PROSITE" id="PS51133">
    <property type="entry name" value="ZF_TFIIS_2"/>
    <property type="match status" value="1"/>
</dbReference>
<dbReference type="InterPro" id="IPR001222">
    <property type="entry name" value="Znf_TFIIS"/>
</dbReference>
<dbReference type="Gene3D" id="2.20.25.10">
    <property type="match status" value="1"/>
</dbReference>
<accession>F2NZ11</accession>
<evidence type="ECO:0000259" key="5">
    <source>
        <dbReference type="PROSITE" id="PS51133"/>
    </source>
</evidence>
<keyword evidence="3" id="KW-0862">Zinc</keyword>
<evidence type="ECO:0000256" key="2">
    <source>
        <dbReference type="ARBA" id="ARBA00022771"/>
    </source>
</evidence>
<dbReference type="GO" id="GO:0008270">
    <property type="term" value="F:zinc ion binding"/>
    <property type="evidence" value="ECO:0007669"/>
    <property type="project" value="UniProtKB-KW"/>
</dbReference>
<name>F2NZ11_9VIRU</name>
<dbReference type="SMART" id="SM00440">
    <property type="entry name" value="ZnF_C2C2"/>
    <property type="match status" value="1"/>
</dbReference>
<feature type="domain" description="TFIIS-type" evidence="5">
    <location>
        <begin position="82"/>
        <end position="122"/>
    </location>
</feature>
<evidence type="ECO:0000256" key="4">
    <source>
        <dbReference type="PROSITE-ProRule" id="PRU00472"/>
    </source>
</evidence>
<dbReference type="OrthoDB" id="23494at10239"/>
<dbReference type="Pfam" id="PF01096">
    <property type="entry name" value="Zn_ribbon_TFIIS"/>
    <property type="match status" value="1"/>
</dbReference>
<dbReference type="GeneID" id="26683627"/>
<dbReference type="RefSeq" id="YP_009640070.1">
    <property type="nucleotide sequence ID" value="NC_011335.1"/>
</dbReference>
<keyword evidence="7" id="KW-1185">Reference proteome</keyword>
<organism evidence="6 7">
    <name type="scientific">Diadromus pulchellus ascovirus 4a</name>
    <dbReference type="NCBI Taxonomy" id="158683"/>
    <lineage>
        <taxon>Viruses</taxon>
        <taxon>Varidnaviria</taxon>
        <taxon>Bamfordvirae</taxon>
        <taxon>Nucleocytoviricota</taxon>
        <taxon>Megaviricetes</taxon>
        <taxon>Pimascovirales</taxon>
        <taxon>Pimascovirales incertae sedis</taxon>
        <taxon>Ascoviridae</taxon>
        <taxon>Toursvirus</taxon>
        <taxon>Toursvirus dptv1a</taxon>
    </lineage>
</organism>
<dbReference type="EMBL" id="CU469068">
    <property type="protein sequence ID" value="CCA61439.1"/>
    <property type="molecule type" value="Genomic_DNA"/>
</dbReference>
<dbReference type="SUPFAM" id="SSF57783">
    <property type="entry name" value="Zinc beta-ribbon"/>
    <property type="match status" value="1"/>
</dbReference>
<dbReference type="GO" id="GO:0003676">
    <property type="term" value="F:nucleic acid binding"/>
    <property type="evidence" value="ECO:0007669"/>
    <property type="project" value="InterPro"/>
</dbReference>
<keyword evidence="2 4" id="KW-0863">Zinc-finger</keyword>
<evidence type="ECO:0000256" key="3">
    <source>
        <dbReference type="ARBA" id="ARBA00022833"/>
    </source>
</evidence>